<evidence type="ECO:0008006" key="5">
    <source>
        <dbReference type="Google" id="ProtNLM"/>
    </source>
</evidence>
<sequence length="473" mass="50736">MPENVVIDVVVVGAGPAGMTAASCLAQSGVRVLVLDEHTAPGGQVYRSVEKVTDKRSADLNVLGSHYRNGSKLVERLHSSGAQYWPGTSVWEISAAGEPTLAVGVVRDGRVRLIQAGHIILATGAMERPTPFPGWTLPGVMTVGAAQTLLKSSGLVPDGRIAVAGSGPLLYLYVSQLIKAGKKPQVILDTRPRASLQAKLSVLAALTVDPASMFRGLGWMREVRREVRVRERVHRLRAGGVEKLSSISYESCDRQFTDDVDLLLVHDGVIPNTWLAMSAGCRHHWHVQQRCWVPTITGAGQTSRQSVSVVGDAASIMGADASVLHGEAVASEVIACLEGKQQNAVGNAAHPLLVRQQRLLRRCLDQFYPPAPEFELPPDDETIVCRCEEVTAGQIRQVATLGCVGPNQGKAFTRCGMGPCMGRKCGVTVSRLIAEHHGLGMDEVGHYRIRPPVKPITVAQLAELEIDTDAHTA</sequence>
<dbReference type="InterPro" id="IPR023753">
    <property type="entry name" value="FAD/NAD-binding_dom"/>
</dbReference>
<name>A0A382DSK6_9ZZZZ</name>
<dbReference type="Gene3D" id="3.50.50.60">
    <property type="entry name" value="FAD/NAD(P)-binding domain"/>
    <property type="match status" value="1"/>
</dbReference>
<feature type="domain" description="SoxA A3" evidence="3">
    <location>
        <begin position="384"/>
        <end position="462"/>
    </location>
</feature>
<dbReference type="PANTHER" id="PTHR42949:SF3">
    <property type="entry name" value="ANAEROBIC GLYCEROL-3-PHOSPHATE DEHYDROGENASE SUBUNIT B"/>
    <property type="match status" value="1"/>
</dbReference>
<accession>A0A382DSK6</accession>
<dbReference type="InterPro" id="IPR051691">
    <property type="entry name" value="Metab_Enz_Cyan_OpOx_G3PDH"/>
</dbReference>
<dbReference type="PIRSF" id="PIRSF037495">
    <property type="entry name" value="Opine_OX_OoxA/HcnB"/>
    <property type="match status" value="1"/>
</dbReference>
<dbReference type="Pfam" id="PF17806">
    <property type="entry name" value="SO_alpha_A3"/>
    <property type="match status" value="1"/>
</dbReference>
<dbReference type="InterPro" id="IPR017224">
    <property type="entry name" value="Opine_Oxase_asu/HCN_bsu"/>
</dbReference>
<dbReference type="EMBL" id="UINC01040893">
    <property type="protein sequence ID" value="SVB41400.1"/>
    <property type="molecule type" value="Genomic_DNA"/>
</dbReference>
<dbReference type="InterPro" id="IPR036188">
    <property type="entry name" value="FAD/NAD-bd_sf"/>
</dbReference>
<evidence type="ECO:0000259" key="3">
    <source>
        <dbReference type="Pfam" id="PF17806"/>
    </source>
</evidence>
<protein>
    <recommendedName>
        <fullName evidence="5">BFD-like [2Fe-2S]-binding domain-containing protein</fullName>
    </recommendedName>
</protein>
<dbReference type="AlphaFoldDB" id="A0A382DSK6"/>
<dbReference type="GO" id="GO:0016491">
    <property type="term" value="F:oxidoreductase activity"/>
    <property type="evidence" value="ECO:0007669"/>
    <property type="project" value="UniProtKB-KW"/>
</dbReference>
<dbReference type="Pfam" id="PF07992">
    <property type="entry name" value="Pyr_redox_2"/>
    <property type="match status" value="1"/>
</dbReference>
<reference evidence="4" key="1">
    <citation type="submission" date="2018-05" db="EMBL/GenBank/DDBJ databases">
        <authorList>
            <person name="Lanie J.A."/>
            <person name="Ng W.-L."/>
            <person name="Kazmierczak K.M."/>
            <person name="Andrzejewski T.M."/>
            <person name="Davidsen T.M."/>
            <person name="Wayne K.J."/>
            <person name="Tettelin H."/>
            <person name="Glass J.I."/>
            <person name="Rusch D."/>
            <person name="Podicherti R."/>
            <person name="Tsui H.-C.T."/>
            <person name="Winkler M.E."/>
        </authorList>
    </citation>
    <scope>NUCLEOTIDE SEQUENCE</scope>
</reference>
<dbReference type="PANTHER" id="PTHR42949">
    <property type="entry name" value="ANAEROBIC GLYCEROL-3-PHOSPHATE DEHYDROGENASE SUBUNIT B"/>
    <property type="match status" value="1"/>
</dbReference>
<evidence type="ECO:0000256" key="1">
    <source>
        <dbReference type="ARBA" id="ARBA00023002"/>
    </source>
</evidence>
<organism evidence="4">
    <name type="scientific">marine metagenome</name>
    <dbReference type="NCBI Taxonomy" id="408172"/>
    <lineage>
        <taxon>unclassified sequences</taxon>
        <taxon>metagenomes</taxon>
        <taxon>ecological metagenomes</taxon>
    </lineage>
</organism>
<dbReference type="CDD" id="cd19946">
    <property type="entry name" value="GlpA-like_Fer2_BFD-like"/>
    <property type="match status" value="1"/>
</dbReference>
<evidence type="ECO:0000313" key="4">
    <source>
        <dbReference type="EMBL" id="SVB41400.1"/>
    </source>
</evidence>
<dbReference type="PRINTS" id="PR00411">
    <property type="entry name" value="PNDRDTASEI"/>
</dbReference>
<dbReference type="Gene3D" id="1.10.10.1100">
    <property type="entry name" value="BFD-like [2Fe-2S]-binding domain"/>
    <property type="match status" value="1"/>
</dbReference>
<gene>
    <name evidence="4" type="ORF">METZ01_LOCUS194254</name>
</gene>
<dbReference type="InterPro" id="IPR041854">
    <property type="entry name" value="BFD-like_2Fe2S-bd_dom_sf"/>
</dbReference>
<dbReference type="InterPro" id="IPR041117">
    <property type="entry name" value="SoxA_A3"/>
</dbReference>
<keyword evidence="1" id="KW-0560">Oxidoreductase</keyword>
<dbReference type="SUPFAM" id="SSF51905">
    <property type="entry name" value="FAD/NAD(P)-binding domain"/>
    <property type="match status" value="1"/>
</dbReference>
<dbReference type="PRINTS" id="PR00368">
    <property type="entry name" value="FADPNR"/>
</dbReference>
<evidence type="ECO:0000259" key="2">
    <source>
        <dbReference type="Pfam" id="PF07992"/>
    </source>
</evidence>
<feature type="domain" description="FAD/NAD(P)-binding" evidence="2">
    <location>
        <begin position="8"/>
        <end position="323"/>
    </location>
</feature>
<proteinExistence type="predicted"/>